<feature type="region of interest" description="Disordered" evidence="1">
    <location>
        <begin position="1"/>
        <end position="64"/>
    </location>
</feature>
<dbReference type="AlphaFoldDB" id="A0A5C5FKI5"/>
<comment type="caution">
    <text evidence="2">The sequence shown here is derived from an EMBL/GenBank/DDBJ whole genome shotgun (WGS) entry which is preliminary data.</text>
</comment>
<feature type="compositionally biased region" description="Low complexity" evidence="1">
    <location>
        <begin position="23"/>
        <end position="47"/>
    </location>
</feature>
<sequence>MVQRASEPAGSSTRLSPQRARRASQSPRRPRRSAQAPLDDATPGSSRAPRRRGPRSRLHSLRPPDLSALAHRSIVPGPAGAAAVICILEGMWVDDFAALRSTVFNFTGAVDMAAEEPHSDPPQPFEQRRVAAAHPQARPPAGPLCDTAGASPCRADFAAFRAESAQQPTPSASLSASTPYSGGL</sequence>
<feature type="region of interest" description="Disordered" evidence="1">
    <location>
        <begin position="115"/>
        <end position="147"/>
    </location>
</feature>
<name>A0A5C5FKI5_9BASI</name>
<feature type="compositionally biased region" description="Basic residues" evidence="1">
    <location>
        <begin position="48"/>
        <end position="60"/>
    </location>
</feature>
<feature type="region of interest" description="Disordered" evidence="1">
    <location>
        <begin position="161"/>
        <end position="184"/>
    </location>
</feature>
<keyword evidence="3" id="KW-1185">Reference proteome</keyword>
<feature type="compositionally biased region" description="Low complexity" evidence="1">
    <location>
        <begin position="164"/>
        <end position="184"/>
    </location>
</feature>
<evidence type="ECO:0000313" key="3">
    <source>
        <dbReference type="Proteomes" id="UP000311382"/>
    </source>
</evidence>
<evidence type="ECO:0000256" key="1">
    <source>
        <dbReference type="SAM" id="MobiDB-lite"/>
    </source>
</evidence>
<dbReference type="Proteomes" id="UP000311382">
    <property type="component" value="Unassembled WGS sequence"/>
</dbReference>
<organism evidence="2 3">
    <name type="scientific">Rhodotorula diobovata</name>
    <dbReference type="NCBI Taxonomy" id="5288"/>
    <lineage>
        <taxon>Eukaryota</taxon>
        <taxon>Fungi</taxon>
        <taxon>Dikarya</taxon>
        <taxon>Basidiomycota</taxon>
        <taxon>Pucciniomycotina</taxon>
        <taxon>Microbotryomycetes</taxon>
        <taxon>Sporidiobolales</taxon>
        <taxon>Sporidiobolaceae</taxon>
        <taxon>Rhodotorula</taxon>
    </lineage>
</organism>
<evidence type="ECO:0000313" key="2">
    <source>
        <dbReference type="EMBL" id="TNY17307.1"/>
    </source>
</evidence>
<dbReference type="EMBL" id="SOZI01000217">
    <property type="protein sequence ID" value="TNY17307.1"/>
    <property type="molecule type" value="Genomic_DNA"/>
</dbReference>
<reference evidence="2 3" key="1">
    <citation type="submission" date="2019-03" db="EMBL/GenBank/DDBJ databases">
        <title>Rhodosporidium diobovatum UCD-FST 08-225 genome sequencing, assembly, and annotation.</title>
        <authorList>
            <person name="Fakankun I.U."/>
            <person name="Fristensky B."/>
            <person name="Levin D.B."/>
        </authorList>
    </citation>
    <scope>NUCLEOTIDE SEQUENCE [LARGE SCALE GENOMIC DNA]</scope>
    <source>
        <strain evidence="2 3">UCD-FST 08-225</strain>
    </source>
</reference>
<protein>
    <submittedName>
        <fullName evidence="2">Uncharacterized protein</fullName>
    </submittedName>
</protein>
<accession>A0A5C5FKI5</accession>
<gene>
    <name evidence="2" type="ORF">DMC30DRAFT_127603</name>
</gene>
<proteinExistence type="predicted"/>